<gene>
    <name evidence="1" type="ORF">EQG49_11090</name>
</gene>
<reference evidence="2" key="1">
    <citation type="submission" date="2019-03" db="EMBL/GenBank/DDBJ databases">
        <title>Weissella sp. 26KH-42 Genome sequencing.</title>
        <authorList>
            <person name="Heo J."/>
            <person name="Kim S.-J."/>
            <person name="Kim J.-S."/>
            <person name="Hong S.-B."/>
            <person name="Kwon S.-W."/>
        </authorList>
    </citation>
    <scope>NUCLEOTIDE SEQUENCE [LARGE SCALE GENOMIC DNA]</scope>
    <source>
        <strain evidence="2">26KH-42</strain>
    </source>
</reference>
<dbReference type="RefSeq" id="WP_133364028.1">
    <property type="nucleotide sequence ID" value="NZ_CP037940.1"/>
</dbReference>
<evidence type="ECO:0000313" key="1">
    <source>
        <dbReference type="EMBL" id="QBO36951.1"/>
    </source>
</evidence>
<sequence>MKKEVAKAISKWIGKRVIVVTDDKGTFYGKFLGTAENNLLNFVYVEPIGIEDTNKAFVPVAWIRNPKTWAPII</sequence>
<dbReference type="KEGG" id="wei:EQG49_11090"/>
<dbReference type="Proteomes" id="UP000292886">
    <property type="component" value="Chromosome"/>
</dbReference>
<keyword evidence="2" id="KW-1185">Reference proteome</keyword>
<evidence type="ECO:0000313" key="2">
    <source>
        <dbReference type="Proteomes" id="UP000292886"/>
    </source>
</evidence>
<name>A0A4P6YVZ3_9LACO</name>
<dbReference type="AlphaFoldDB" id="A0A4P6YVZ3"/>
<dbReference type="EMBL" id="CP037940">
    <property type="protein sequence ID" value="QBO36951.1"/>
    <property type="molecule type" value="Genomic_DNA"/>
</dbReference>
<organism evidence="1 2">
    <name type="scientific">Periweissella cryptocerci</name>
    <dbReference type="NCBI Taxonomy" id="2506420"/>
    <lineage>
        <taxon>Bacteria</taxon>
        <taxon>Bacillati</taxon>
        <taxon>Bacillota</taxon>
        <taxon>Bacilli</taxon>
        <taxon>Lactobacillales</taxon>
        <taxon>Lactobacillaceae</taxon>
        <taxon>Periweissella</taxon>
    </lineage>
</organism>
<proteinExistence type="predicted"/>
<protein>
    <submittedName>
        <fullName evidence="1">Uncharacterized protein</fullName>
    </submittedName>
</protein>
<accession>A0A4P6YVZ3</accession>